<evidence type="ECO:0000256" key="1">
    <source>
        <dbReference type="ARBA" id="ARBA00004496"/>
    </source>
</evidence>
<dbReference type="Pfam" id="PF01475">
    <property type="entry name" value="FUR"/>
    <property type="match status" value="1"/>
</dbReference>
<feature type="binding site" evidence="10">
    <location>
        <position position="107"/>
    </location>
    <ligand>
        <name>Zn(2+)</name>
        <dbReference type="ChEBI" id="CHEBI:29105"/>
    </ligand>
</feature>
<dbReference type="GO" id="GO:0005737">
    <property type="term" value="C:cytoplasm"/>
    <property type="evidence" value="ECO:0007669"/>
    <property type="project" value="UniProtKB-SubCell"/>
</dbReference>
<evidence type="ECO:0000256" key="3">
    <source>
        <dbReference type="ARBA" id="ARBA00022490"/>
    </source>
</evidence>
<feature type="binding site" evidence="10">
    <location>
        <position position="153"/>
    </location>
    <ligand>
        <name>Zn(2+)</name>
        <dbReference type="ChEBI" id="CHEBI:29105"/>
    </ligand>
</feature>
<dbReference type="GO" id="GO:0008270">
    <property type="term" value="F:zinc ion binding"/>
    <property type="evidence" value="ECO:0007669"/>
    <property type="project" value="TreeGrafter"/>
</dbReference>
<feature type="binding site" evidence="11">
    <location>
        <position position="98"/>
    </location>
    <ligand>
        <name>Fe cation</name>
        <dbReference type="ChEBI" id="CHEBI:24875"/>
    </ligand>
</feature>
<sequence length="167" mass="19545">MRGFHRMNAGWWHGRFRGCGYRITLPRQMIIELLNRTTAHLSAEDVYLEVHKMHSDIGLTTVYRTLELLVQMGIVLKFDFGDGRARYELAETSKGRKHHHHMVCTNCGRIIDYADFIDEEIELLSRTEKGLSKKFNFEITNHLIQFYGLCDQCQKTIKRLSRPSVSQ</sequence>
<comment type="cofactor">
    <cofactor evidence="10">
        <name>Zn(2+)</name>
        <dbReference type="ChEBI" id="CHEBI:29105"/>
    </cofactor>
    <text evidence="10">Binds 1 zinc ion per subunit.</text>
</comment>
<gene>
    <name evidence="12" type="ORF">A2Y85_03350</name>
</gene>
<name>A0A1F4UAG8_UNCW3</name>
<proteinExistence type="inferred from homology"/>
<evidence type="ECO:0000256" key="2">
    <source>
        <dbReference type="ARBA" id="ARBA00007957"/>
    </source>
</evidence>
<keyword evidence="6 10" id="KW-0862">Zinc</keyword>
<dbReference type="AlphaFoldDB" id="A0A1F4UAG8"/>
<evidence type="ECO:0000256" key="9">
    <source>
        <dbReference type="ARBA" id="ARBA00023163"/>
    </source>
</evidence>
<dbReference type="InterPro" id="IPR002481">
    <property type="entry name" value="FUR"/>
</dbReference>
<dbReference type="CDD" id="cd07153">
    <property type="entry name" value="Fur_like"/>
    <property type="match status" value="1"/>
</dbReference>
<evidence type="ECO:0000313" key="13">
    <source>
        <dbReference type="Proteomes" id="UP000177025"/>
    </source>
</evidence>
<keyword evidence="4" id="KW-0678">Repressor</keyword>
<comment type="subcellular location">
    <subcellularLocation>
        <location evidence="1">Cytoplasm</location>
    </subcellularLocation>
</comment>
<evidence type="ECO:0000256" key="7">
    <source>
        <dbReference type="ARBA" id="ARBA00023015"/>
    </source>
</evidence>
<dbReference type="InterPro" id="IPR036388">
    <property type="entry name" value="WH-like_DNA-bd_sf"/>
</dbReference>
<keyword evidence="8" id="KW-0238">DNA-binding</keyword>
<keyword evidence="7" id="KW-0805">Transcription regulation</keyword>
<keyword evidence="3" id="KW-0963">Cytoplasm</keyword>
<organism evidence="12 13">
    <name type="scientific">candidate division WOR-3 bacterium RBG_13_43_14</name>
    <dbReference type="NCBI Taxonomy" id="1802590"/>
    <lineage>
        <taxon>Bacteria</taxon>
        <taxon>Bacteria division WOR-3</taxon>
    </lineage>
</organism>
<comment type="caution">
    <text evidence="12">The sequence shown here is derived from an EMBL/GenBank/DDBJ whole genome shotgun (WGS) entry which is preliminary data.</text>
</comment>
<evidence type="ECO:0000256" key="6">
    <source>
        <dbReference type="ARBA" id="ARBA00022833"/>
    </source>
</evidence>
<dbReference type="SUPFAM" id="SSF46785">
    <property type="entry name" value="Winged helix' DNA-binding domain"/>
    <property type="match status" value="1"/>
</dbReference>
<dbReference type="InterPro" id="IPR036390">
    <property type="entry name" value="WH_DNA-bd_sf"/>
</dbReference>
<dbReference type="PANTHER" id="PTHR33202:SF7">
    <property type="entry name" value="FERRIC UPTAKE REGULATION PROTEIN"/>
    <property type="match status" value="1"/>
</dbReference>
<dbReference type="GO" id="GO:1900376">
    <property type="term" value="P:regulation of secondary metabolite biosynthetic process"/>
    <property type="evidence" value="ECO:0007669"/>
    <property type="project" value="TreeGrafter"/>
</dbReference>
<reference evidence="12 13" key="1">
    <citation type="journal article" date="2016" name="Nat. Commun.">
        <title>Thousands of microbial genomes shed light on interconnected biogeochemical processes in an aquifer system.</title>
        <authorList>
            <person name="Anantharaman K."/>
            <person name="Brown C.T."/>
            <person name="Hug L.A."/>
            <person name="Sharon I."/>
            <person name="Castelle C.J."/>
            <person name="Probst A.J."/>
            <person name="Thomas B.C."/>
            <person name="Singh A."/>
            <person name="Wilkins M.J."/>
            <person name="Karaoz U."/>
            <person name="Brodie E.L."/>
            <person name="Williams K.H."/>
            <person name="Hubbard S.S."/>
            <person name="Banfield J.F."/>
        </authorList>
    </citation>
    <scope>NUCLEOTIDE SEQUENCE [LARGE SCALE GENOMIC DNA]</scope>
</reference>
<comment type="cofactor">
    <cofactor evidence="11">
        <name>Mn(2+)</name>
        <dbReference type="ChEBI" id="CHEBI:29035"/>
    </cofactor>
    <cofactor evidence="11">
        <name>Fe(2+)</name>
        <dbReference type="ChEBI" id="CHEBI:29033"/>
    </cofactor>
    <text evidence="11">Binds 1 Mn(2+) or Fe(2+) ion per subunit.</text>
</comment>
<dbReference type="GO" id="GO:0003700">
    <property type="term" value="F:DNA-binding transcription factor activity"/>
    <property type="evidence" value="ECO:0007669"/>
    <property type="project" value="InterPro"/>
</dbReference>
<evidence type="ECO:0000256" key="10">
    <source>
        <dbReference type="PIRSR" id="PIRSR602481-1"/>
    </source>
</evidence>
<comment type="similarity">
    <text evidence="2">Belongs to the Fur family.</text>
</comment>
<evidence type="ECO:0000313" key="12">
    <source>
        <dbReference type="EMBL" id="OGC41850.1"/>
    </source>
</evidence>
<protein>
    <submittedName>
        <fullName evidence="12">Ferric uptake regulation protein</fullName>
    </submittedName>
</protein>
<feature type="binding site" evidence="11">
    <location>
        <position position="142"/>
    </location>
    <ligand>
        <name>Fe cation</name>
        <dbReference type="ChEBI" id="CHEBI:24875"/>
    </ligand>
</feature>
<evidence type="ECO:0000256" key="11">
    <source>
        <dbReference type="PIRSR" id="PIRSR602481-2"/>
    </source>
</evidence>
<dbReference type="PANTHER" id="PTHR33202">
    <property type="entry name" value="ZINC UPTAKE REGULATION PROTEIN"/>
    <property type="match status" value="1"/>
</dbReference>
<keyword evidence="5 10" id="KW-0479">Metal-binding</keyword>
<evidence type="ECO:0000256" key="5">
    <source>
        <dbReference type="ARBA" id="ARBA00022723"/>
    </source>
</evidence>
<evidence type="ECO:0000256" key="8">
    <source>
        <dbReference type="ARBA" id="ARBA00023125"/>
    </source>
</evidence>
<keyword evidence="9" id="KW-0804">Transcription</keyword>
<dbReference type="GO" id="GO:0045892">
    <property type="term" value="P:negative regulation of DNA-templated transcription"/>
    <property type="evidence" value="ECO:0007669"/>
    <property type="project" value="TreeGrafter"/>
</dbReference>
<dbReference type="Gene3D" id="1.10.10.10">
    <property type="entry name" value="Winged helix-like DNA-binding domain superfamily/Winged helix DNA-binding domain"/>
    <property type="match status" value="1"/>
</dbReference>
<dbReference type="GO" id="GO:0000976">
    <property type="term" value="F:transcription cis-regulatory region binding"/>
    <property type="evidence" value="ECO:0007669"/>
    <property type="project" value="TreeGrafter"/>
</dbReference>
<evidence type="ECO:0000256" key="4">
    <source>
        <dbReference type="ARBA" id="ARBA00022491"/>
    </source>
</evidence>
<dbReference type="EMBL" id="MEUM01000092">
    <property type="protein sequence ID" value="OGC41850.1"/>
    <property type="molecule type" value="Genomic_DNA"/>
</dbReference>
<dbReference type="Proteomes" id="UP000177025">
    <property type="component" value="Unassembled WGS sequence"/>
</dbReference>
<feature type="binding site" evidence="11">
    <location>
        <position position="122"/>
    </location>
    <ligand>
        <name>Fe cation</name>
        <dbReference type="ChEBI" id="CHEBI:24875"/>
    </ligand>
</feature>
<dbReference type="FunFam" id="1.10.10.10:FF:000007">
    <property type="entry name" value="Ferric uptake regulation protein"/>
    <property type="match status" value="1"/>
</dbReference>
<feature type="binding site" evidence="10">
    <location>
        <position position="104"/>
    </location>
    <ligand>
        <name>Zn(2+)</name>
        <dbReference type="ChEBI" id="CHEBI:29105"/>
    </ligand>
</feature>
<accession>A0A1F4UAG8</accession>
<keyword evidence="11" id="KW-0408">Iron</keyword>
<dbReference type="Gene3D" id="3.30.1490.190">
    <property type="match status" value="1"/>
</dbReference>
<dbReference type="InterPro" id="IPR043135">
    <property type="entry name" value="Fur_C"/>
</dbReference>
<feature type="binding site" evidence="10">
    <location>
        <position position="150"/>
    </location>
    <ligand>
        <name>Zn(2+)</name>
        <dbReference type="ChEBI" id="CHEBI:29105"/>
    </ligand>
</feature>